<gene>
    <name evidence="1" type="ORF">SMRZ_LOCUS14338</name>
</gene>
<accession>A0A183ME63</accession>
<evidence type="ECO:0000313" key="1">
    <source>
        <dbReference type="EMBL" id="VDP15580.1"/>
    </source>
</evidence>
<protein>
    <submittedName>
        <fullName evidence="1">Uncharacterized protein</fullName>
    </submittedName>
</protein>
<evidence type="ECO:0000313" key="2">
    <source>
        <dbReference type="Proteomes" id="UP000277204"/>
    </source>
</evidence>
<dbReference type="EMBL" id="UZAI01016773">
    <property type="protein sequence ID" value="VDP15580.1"/>
    <property type="molecule type" value="Genomic_DNA"/>
</dbReference>
<dbReference type="Proteomes" id="UP000277204">
    <property type="component" value="Unassembled WGS sequence"/>
</dbReference>
<organism evidence="1 2">
    <name type="scientific">Schistosoma margrebowiei</name>
    <dbReference type="NCBI Taxonomy" id="48269"/>
    <lineage>
        <taxon>Eukaryota</taxon>
        <taxon>Metazoa</taxon>
        <taxon>Spiralia</taxon>
        <taxon>Lophotrochozoa</taxon>
        <taxon>Platyhelminthes</taxon>
        <taxon>Trematoda</taxon>
        <taxon>Digenea</taxon>
        <taxon>Strigeidida</taxon>
        <taxon>Schistosomatoidea</taxon>
        <taxon>Schistosomatidae</taxon>
        <taxon>Schistosoma</taxon>
    </lineage>
</organism>
<proteinExistence type="predicted"/>
<sequence>MVSRQIKGEKAAELGNVPTEALNFATTALEIAYLLGVLRLPPNQTNSTQYDHGVPVILKELVLPDGFDLVSPSFTVRDVTTELSEP</sequence>
<reference evidence="1 2" key="1">
    <citation type="submission" date="2018-11" db="EMBL/GenBank/DDBJ databases">
        <authorList>
            <consortium name="Pathogen Informatics"/>
        </authorList>
    </citation>
    <scope>NUCLEOTIDE SEQUENCE [LARGE SCALE GENOMIC DNA]</scope>
    <source>
        <strain evidence="1 2">Zambia</strain>
    </source>
</reference>
<keyword evidence="2" id="KW-1185">Reference proteome</keyword>
<dbReference type="AlphaFoldDB" id="A0A183ME63"/>
<name>A0A183ME63_9TREM</name>